<accession>A0A401STB4</accession>
<protein>
    <submittedName>
        <fullName evidence="1">Uncharacterized protein</fullName>
    </submittedName>
</protein>
<dbReference type="Proteomes" id="UP000287033">
    <property type="component" value="Unassembled WGS sequence"/>
</dbReference>
<proteinExistence type="predicted"/>
<name>A0A401STB4_CHIPU</name>
<sequence length="70" mass="7558">MGIHVSISISANQRRGRESGRWALGWSRGSVAKRLVEARRGRAGGGLGKRIKKTKISAASGHMSGIIFRK</sequence>
<dbReference type="AlphaFoldDB" id="A0A401STB4"/>
<comment type="caution">
    <text evidence="1">The sequence shown here is derived from an EMBL/GenBank/DDBJ whole genome shotgun (WGS) entry which is preliminary data.</text>
</comment>
<evidence type="ECO:0000313" key="2">
    <source>
        <dbReference type="Proteomes" id="UP000287033"/>
    </source>
</evidence>
<keyword evidence="2" id="KW-1185">Reference proteome</keyword>
<evidence type="ECO:0000313" key="1">
    <source>
        <dbReference type="EMBL" id="GCC33631.1"/>
    </source>
</evidence>
<gene>
    <name evidence="1" type="ORF">chiPu_0012101</name>
</gene>
<dbReference type="EMBL" id="BEZZ01000535">
    <property type="protein sequence ID" value="GCC33631.1"/>
    <property type="molecule type" value="Genomic_DNA"/>
</dbReference>
<organism evidence="1 2">
    <name type="scientific">Chiloscyllium punctatum</name>
    <name type="common">Brownbanded bambooshark</name>
    <name type="synonym">Hemiscyllium punctatum</name>
    <dbReference type="NCBI Taxonomy" id="137246"/>
    <lineage>
        <taxon>Eukaryota</taxon>
        <taxon>Metazoa</taxon>
        <taxon>Chordata</taxon>
        <taxon>Craniata</taxon>
        <taxon>Vertebrata</taxon>
        <taxon>Chondrichthyes</taxon>
        <taxon>Elasmobranchii</taxon>
        <taxon>Galeomorphii</taxon>
        <taxon>Galeoidea</taxon>
        <taxon>Orectolobiformes</taxon>
        <taxon>Hemiscylliidae</taxon>
        <taxon>Chiloscyllium</taxon>
    </lineage>
</organism>
<reference evidence="1 2" key="1">
    <citation type="journal article" date="2018" name="Nat. Ecol. Evol.">
        <title>Shark genomes provide insights into elasmobranch evolution and the origin of vertebrates.</title>
        <authorList>
            <person name="Hara Y"/>
            <person name="Yamaguchi K"/>
            <person name="Onimaru K"/>
            <person name="Kadota M"/>
            <person name="Koyanagi M"/>
            <person name="Keeley SD"/>
            <person name="Tatsumi K"/>
            <person name="Tanaka K"/>
            <person name="Motone F"/>
            <person name="Kageyama Y"/>
            <person name="Nozu R"/>
            <person name="Adachi N"/>
            <person name="Nishimura O"/>
            <person name="Nakagawa R"/>
            <person name="Tanegashima C"/>
            <person name="Kiyatake I"/>
            <person name="Matsumoto R"/>
            <person name="Murakumo K"/>
            <person name="Nishida K"/>
            <person name="Terakita A"/>
            <person name="Kuratani S"/>
            <person name="Sato K"/>
            <person name="Hyodo S Kuraku.S."/>
        </authorList>
    </citation>
    <scope>NUCLEOTIDE SEQUENCE [LARGE SCALE GENOMIC DNA]</scope>
</reference>